<gene>
    <name evidence="7" type="ORF">SAMN05216366_15413</name>
</gene>
<dbReference type="OrthoDB" id="9812105at2"/>
<dbReference type="EMBL" id="FNJQ01000054">
    <property type="protein sequence ID" value="SDP77478.1"/>
    <property type="molecule type" value="Genomic_DNA"/>
</dbReference>
<comment type="cofactor">
    <cofactor evidence="1">
        <name>FMN</name>
        <dbReference type="ChEBI" id="CHEBI:58210"/>
    </cofactor>
</comment>
<dbReference type="AlphaFoldDB" id="A0A1H0VGY2"/>
<dbReference type="SUPFAM" id="SSF55469">
    <property type="entry name" value="FMN-dependent nitroreductase-like"/>
    <property type="match status" value="1"/>
</dbReference>
<organism evidence="7 8">
    <name type="scientific">Selenomonas ruminantium</name>
    <dbReference type="NCBI Taxonomy" id="971"/>
    <lineage>
        <taxon>Bacteria</taxon>
        <taxon>Bacillati</taxon>
        <taxon>Bacillota</taxon>
        <taxon>Negativicutes</taxon>
        <taxon>Selenomonadales</taxon>
        <taxon>Selenomonadaceae</taxon>
        <taxon>Selenomonas</taxon>
    </lineage>
</organism>
<keyword evidence="5" id="KW-0560">Oxidoreductase</keyword>
<evidence type="ECO:0000256" key="4">
    <source>
        <dbReference type="ARBA" id="ARBA00022643"/>
    </source>
</evidence>
<dbReference type="CDD" id="cd02062">
    <property type="entry name" value="Nitro_FMN_reductase"/>
    <property type="match status" value="1"/>
</dbReference>
<name>A0A1H0VGY2_SELRU</name>
<protein>
    <submittedName>
        <fullName evidence="7">Nitroreductase</fullName>
    </submittedName>
</protein>
<sequence length="192" mass="21480">MDILELMKKRRSIRKYQAKQVPRDIVDKIVEAGLYAPNAGGGQRSMIVTLHNACLTEKLGRLNFSTFDRNQLLGTHVSAEQPSIIDDTKIKNGFYDAPTVCVIFGQKDFLYNVADAFCMAENMILAAHELGVDSCIISRAEETFALPAGKRFMQEWGVPENMEAKAFVTLGYCDGPYPQGKPRKKCRNVVIE</sequence>
<dbReference type="RefSeq" id="WP_074573602.1">
    <property type="nucleotide sequence ID" value="NZ_FNJQ01000054.1"/>
</dbReference>
<keyword evidence="3" id="KW-0285">Flavoprotein</keyword>
<evidence type="ECO:0000259" key="6">
    <source>
        <dbReference type="Pfam" id="PF00881"/>
    </source>
</evidence>
<comment type="similarity">
    <text evidence="2">Belongs to the nitroreductase family.</text>
</comment>
<evidence type="ECO:0000313" key="8">
    <source>
        <dbReference type="Proteomes" id="UP000182412"/>
    </source>
</evidence>
<dbReference type="Proteomes" id="UP000182412">
    <property type="component" value="Unassembled WGS sequence"/>
</dbReference>
<dbReference type="PANTHER" id="PTHR43673:SF2">
    <property type="entry name" value="NITROREDUCTASE"/>
    <property type="match status" value="1"/>
</dbReference>
<evidence type="ECO:0000256" key="5">
    <source>
        <dbReference type="ARBA" id="ARBA00023002"/>
    </source>
</evidence>
<reference evidence="7 8" key="1">
    <citation type="submission" date="2016-10" db="EMBL/GenBank/DDBJ databases">
        <authorList>
            <person name="de Groot N.N."/>
        </authorList>
    </citation>
    <scope>NUCLEOTIDE SEQUENCE [LARGE SCALE GENOMIC DNA]</scope>
    <source>
        <strain evidence="7 8">S137</strain>
    </source>
</reference>
<proteinExistence type="inferred from homology"/>
<dbReference type="Gene3D" id="3.40.109.10">
    <property type="entry name" value="NADH Oxidase"/>
    <property type="match status" value="1"/>
</dbReference>
<evidence type="ECO:0000256" key="3">
    <source>
        <dbReference type="ARBA" id="ARBA00022630"/>
    </source>
</evidence>
<evidence type="ECO:0000313" key="7">
    <source>
        <dbReference type="EMBL" id="SDP77478.1"/>
    </source>
</evidence>
<dbReference type="GO" id="GO:0016491">
    <property type="term" value="F:oxidoreductase activity"/>
    <property type="evidence" value="ECO:0007669"/>
    <property type="project" value="UniProtKB-KW"/>
</dbReference>
<dbReference type="PANTHER" id="PTHR43673">
    <property type="entry name" value="NAD(P)H NITROREDUCTASE YDGI-RELATED"/>
    <property type="match status" value="1"/>
</dbReference>
<dbReference type="Pfam" id="PF00881">
    <property type="entry name" value="Nitroreductase"/>
    <property type="match status" value="1"/>
</dbReference>
<evidence type="ECO:0000256" key="2">
    <source>
        <dbReference type="ARBA" id="ARBA00007118"/>
    </source>
</evidence>
<dbReference type="InterPro" id="IPR029479">
    <property type="entry name" value="Nitroreductase"/>
</dbReference>
<evidence type="ECO:0000256" key="1">
    <source>
        <dbReference type="ARBA" id="ARBA00001917"/>
    </source>
</evidence>
<accession>A0A1H0VGY2</accession>
<feature type="domain" description="Nitroreductase" evidence="6">
    <location>
        <begin position="8"/>
        <end position="172"/>
    </location>
</feature>
<keyword evidence="4" id="KW-0288">FMN</keyword>
<dbReference type="InterPro" id="IPR000415">
    <property type="entry name" value="Nitroreductase-like"/>
</dbReference>